<feature type="transmembrane region" description="Helical" evidence="1">
    <location>
        <begin position="18"/>
        <end position="39"/>
    </location>
</feature>
<proteinExistence type="predicted"/>
<sequence length="45" mass="5071">MVITYSLSETFNMFLREIIASGLAVFCAWCVLCLFSALLNKSNFC</sequence>
<gene>
    <name evidence="2" type="ORF">TUM11043_00107</name>
</gene>
<geneLocation type="plasmid" evidence="2">
    <name>pMTY11043_IncHI2</name>
</geneLocation>
<keyword evidence="2" id="KW-0614">Plasmid</keyword>
<name>A0A286NZ00_9ENTR</name>
<organism evidence="2">
    <name type="scientific">Enterobacter hormaechei</name>
    <dbReference type="NCBI Taxonomy" id="158836"/>
    <lineage>
        <taxon>Bacteria</taxon>
        <taxon>Pseudomonadati</taxon>
        <taxon>Pseudomonadota</taxon>
        <taxon>Gammaproteobacteria</taxon>
        <taxon>Enterobacterales</taxon>
        <taxon>Enterobacteriaceae</taxon>
        <taxon>Enterobacter</taxon>
        <taxon>Enterobacter cloacae complex</taxon>
    </lineage>
</organism>
<dbReference type="EMBL" id="AP018352">
    <property type="protein sequence ID" value="BBA25945.1"/>
    <property type="molecule type" value="Genomic_DNA"/>
</dbReference>
<dbReference type="AlphaFoldDB" id="A0A286NZ00"/>
<keyword evidence="1" id="KW-0812">Transmembrane</keyword>
<reference evidence="2" key="1">
    <citation type="journal article" date="2018" name="Antimicrob. Agents Chemother.">
        <title>Molecular Characterization of IMP-1-Producing Enterobacter cloacae Complex Isolates in Tokyo.</title>
        <authorList>
            <person name="Aoki K."/>
            <person name="Harada S."/>
            <person name="Yahara K."/>
            <person name="Ishii Y."/>
            <person name="Motooka D."/>
            <person name="Nakamura S."/>
            <person name="Akeda Y."/>
            <person name="Iida T."/>
            <person name="Tomono K."/>
            <person name="Iwata S."/>
            <person name="Moriya K."/>
            <person name="Tateda K."/>
        </authorList>
    </citation>
    <scope>NUCLEOTIDE SEQUENCE</scope>
    <source>
        <strain evidence="2">TUM11043</strain>
        <plasmid evidence="2">pMTY11043_IncHI2</plasmid>
    </source>
</reference>
<keyword evidence="1" id="KW-0472">Membrane</keyword>
<evidence type="ECO:0000313" key="2">
    <source>
        <dbReference type="EMBL" id="BBA25945.1"/>
    </source>
</evidence>
<protein>
    <submittedName>
        <fullName evidence="2">Uncharacterized protein</fullName>
    </submittedName>
</protein>
<accession>A0A286NZ00</accession>
<keyword evidence="1" id="KW-1133">Transmembrane helix</keyword>
<evidence type="ECO:0000256" key="1">
    <source>
        <dbReference type="SAM" id="Phobius"/>
    </source>
</evidence>